<accession>A0ABN8AYF5</accession>
<evidence type="ECO:0000313" key="2">
    <source>
        <dbReference type="Proteomes" id="UP001153292"/>
    </source>
</evidence>
<proteinExistence type="predicted"/>
<keyword evidence="2" id="KW-1185">Reference proteome</keyword>
<evidence type="ECO:0000313" key="1">
    <source>
        <dbReference type="EMBL" id="CAH0400185.1"/>
    </source>
</evidence>
<gene>
    <name evidence="1" type="ORF">CHILSU_LOCUS3373</name>
</gene>
<protein>
    <recommendedName>
        <fullName evidence="3">BRCT domain-containing protein</fullName>
    </recommendedName>
</protein>
<reference evidence="1" key="1">
    <citation type="submission" date="2021-12" db="EMBL/GenBank/DDBJ databases">
        <authorList>
            <person name="King R."/>
        </authorList>
    </citation>
    <scope>NUCLEOTIDE SEQUENCE</scope>
</reference>
<dbReference type="EMBL" id="OU963909">
    <property type="protein sequence ID" value="CAH0400185.1"/>
    <property type="molecule type" value="Genomic_DNA"/>
</dbReference>
<organism evidence="1 2">
    <name type="scientific">Chilo suppressalis</name>
    <name type="common">Asiatic rice borer moth</name>
    <dbReference type="NCBI Taxonomy" id="168631"/>
    <lineage>
        <taxon>Eukaryota</taxon>
        <taxon>Metazoa</taxon>
        <taxon>Ecdysozoa</taxon>
        <taxon>Arthropoda</taxon>
        <taxon>Hexapoda</taxon>
        <taxon>Insecta</taxon>
        <taxon>Pterygota</taxon>
        <taxon>Neoptera</taxon>
        <taxon>Endopterygota</taxon>
        <taxon>Lepidoptera</taxon>
        <taxon>Glossata</taxon>
        <taxon>Ditrysia</taxon>
        <taxon>Pyraloidea</taxon>
        <taxon>Crambidae</taxon>
        <taxon>Crambinae</taxon>
        <taxon>Chilo</taxon>
    </lineage>
</organism>
<name>A0ABN8AYF5_CHISP</name>
<sequence>MTGLDESVTLKELKEAIAREGGCAEREISLGEEHLSPGGMRGILVRCPTWAARKLAEKGKLKICKSNFKEEEVCSGKTLLFRSVGKADQMPSRPRDGTEKSLQDIVTLLKKLDWTTSISTAPIEPNNLLRPVIPMTLLYVFRLHYTMKAEEIAEYLRTKTNLTLRVARLESRQDREFIALNSNKEMDALLIVGAVPSESCTRTRRGLICEGSGYSGCINTRQTWASPDD</sequence>
<dbReference type="Proteomes" id="UP001153292">
    <property type="component" value="Chromosome 16"/>
</dbReference>
<evidence type="ECO:0008006" key="3">
    <source>
        <dbReference type="Google" id="ProtNLM"/>
    </source>
</evidence>